<keyword evidence="14" id="KW-1185">Reference proteome</keyword>
<dbReference type="GO" id="GO:0015421">
    <property type="term" value="F:ABC-type oligopeptide transporter activity"/>
    <property type="evidence" value="ECO:0007669"/>
    <property type="project" value="TreeGrafter"/>
</dbReference>
<evidence type="ECO:0000256" key="2">
    <source>
        <dbReference type="ARBA" id="ARBA00007577"/>
    </source>
</evidence>
<protein>
    <submittedName>
        <fullName evidence="13">Uncharacterized protein</fullName>
    </submittedName>
</protein>
<feature type="domain" description="ABC transmembrane type-1" evidence="12">
    <location>
        <begin position="221"/>
        <end position="486"/>
    </location>
</feature>
<dbReference type="SUPFAM" id="SSF52540">
    <property type="entry name" value="P-loop containing nucleoside triphosphate hydrolases"/>
    <property type="match status" value="1"/>
</dbReference>
<name>A0A811RNA3_9POAL</name>
<feature type="compositionally biased region" description="Basic and acidic residues" evidence="9">
    <location>
        <begin position="9"/>
        <end position="23"/>
    </location>
</feature>
<evidence type="ECO:0000313" key="14">
    <source>
        <dbReference type="Proteomes" id="UP000604825"/>
    </source>
</evidence>
<evidence type="ECO:0000259" key="12">
    <source>
        <dbReference type="PROSITE" id="PS50929"/>
    </source>
</evidence>
<dbReference type="OrthoDB" id="6500128at2759"/>
<evidence type="ECO:0000259" key="11">
    <source>
        <dbReference type="PROSITE" id="PS50893"/>
    </source>
</evidence>
<comment type="caution">
    <text evidence="13">The sequence shown here is derived from an EMBL/GenBank/DDBJ whole genome shotgun (WGS) entry which is preliminary data.</text>
</comment>
<dbReference type="PANTHER" id="PTHR43394:SF18">
    <property type="entry name" value="ABC TRANSPORTER B FAMILY MEMBER 11-LIKE"/>
    <property type="match status" value="1"/>
</dbReference>
<keyword evidence="6" id="KW-0067">ATP-binding</keyword>
<keyword evidence="7 10" id="KW-1133">Transmembrane helix</keyword>
<dbReference type="FunFam" id="1.20.1560.10:FF:000009">
    <property type="entry name" value="ABC transporter B family member 1"/>
    <property type="match status" value="1"/>
</dbReference>
<dbReference type="PROSITE" id="PS50893">
    <property type="entry name" value="ABC_TRANSPORTER_2"/>
    <property type="match status" value="1"/>
</dbReference>
<dbReference type="GO" id="GO:0090374">
    <property type="term" value="P:oligopeptide export from mitochondrion"/>
    <property type="evidence" value="ECO:0007669"/>
    <property type="project" value="TreeGrafter"/>
</dbReference>
<dbReference type="PANTHER" id="PTHR43394">
    <property type="entry name" value="ATP-DEPENDENT PERMEASE MDL1, MITOCHONDRIAL"/>
    <property type="match status" value="1"/>
</dbReference>
<dbReference type="InterPro" id="IPR017871">
    <property type="entry name" value="ABC_transporter-like_CS"/>
</dbReference>
<dbReference type="AlphaFoldDB" id="A0A811RNA3"/>
<evidence type="ECO:0000256" key="6">
    <source>
        <dbReference type="ARBA" id="ARBA00022840"/>
    </source>
</evidence>
<dbReference type="GO" id="GO:0005743">
    <property type="term" value="C:mitochondrial inner membrane"/>
    <property type="evidence" value="ECO:0007669"/>
    <property type="project" value="TreeGrafter"/>
</dbReference>
<feature type="transmembrane region" description="Helical" evidence="10">
    <location>
        <begin position="219"/>
        <end position="241"/>
    </location>
</feature>
<feature type="compositionally biased region" description="Basic residues" evidence="9">
    <location>
        <begin position="627"/>
        <end position="654"/>
    </location>
</feature>
<dbReference type="GO" id="GO:0010329">
    <property type="term" value="F:auxin efflux transmembrane transporter activity"/>
    <property type="evidence" value="ECO:0007669"/>
    <property type="project" value="UniProtKB-ARBA"/>
</dbReference>
<accession>A0A811RNA3</accession>
<dbReference type="GO" id="GO:0005886">
    <property type="term" value="C:plasma membrane"/>
    <property type="evidence" value="ECO:0007669"/>
    <property type="project" value="UniProtKB-ARBA"/>
</dbReference>
<dbReference type="CDD" id="cd18578">
    <property type="entry name" value="ABC_6TM_Pgp_ABCB1_D2_like"/>
    <property type="match status" value="1"/>
</dbReference>
<evidence type="ECO:0000256" key="8">
    <source>
        <dbReference type="ARBA" id="ARBA00023136"/>
    </source>
</evidence>
<dbReference type="Gene3D" id="3.40.50.300">
    <property type="entry name" value="P-loop containing nucleotide triphosphate hydrolases"/>
    <property type="match status" value="2"/>
</dbReference>
<gene>
    <name evidence="13" type="ORF">NCGR_LOCUS54640</name>
</gene>
<dbReference type="InterPro" id="IPR003439">
    <property type="entry name" value="ABC_transporter-like_ATP-bd"/>
</dbReference>
<dbReference type="Pfam" id="PF00664">
    <property type="entry name" value="ABC_membrane"/>
    <property type="match status" value="1"/>
</dbReference>
<evidence type="ECO:0000256" key="4">
    <source>
        <dbReference type="ARBA" id="ARBA00022692"/>
    </source>
</evidence>
<dbReference type="Gene3D" id="1.20.1560.10">
    <property type="entry name" value="ABC transporter type 1, transmembrane domain"/>
    <property type="match status" value="2"/>
</dbReference>
<dbReference type="InterPro" id="IPR011527">
    <property type="entry name" value="ABC1_TM_dom"/>
</dbReference>
<sequence length="777" mass="84518">MQLPRRRARGVEEGEGWPHQHQEPWRRKRRGWLACTGLFRFADGADAVLMSAGAAGAVASGVVQLLMALIFGEVVNAFGSGSRHDILHRVSRKGDDNANGGHCMVNWPTDPNGAYSQLIQLQDITGDPDASDVDYQRSTSAVRNVESLSKSMHAPSLKRSITGGASLGSTSVHLITSANMIVPESTVTEPLPKVSDEGEECRKVALSRLISLNKPEMPVLLLGTVAAVISGVMFPMLGLLMSSSINSFYEPPHQLQKDSRLWTLMYVASGVASFIILPVENLLFGVAGGKLVERVRSLSFQSIVCQEISWFDRSSNASGNVGARLSVDASNIRRLVGDSLALMVRSTVTVIAGFVIAMVANWRLALVTTVVLPWGGGLQGFLQIKFLEGFSADTKAMYEEATQVPNDAVSGIRTIASFCAERKVMKTYYGKCKAPVPQGTRQGIVSGLGFGVSFFLMYSTYALCFYIGAKFILDGKATFTEVFRVIKLFRLLSFKCSQRSVLGSDYAKAKASASTIFALIDRKSKIDPSTDDGMVLVDVVGELELRHICFSYPSRPDIQIFRDLNLRIPSGKTVALVGENSCGKSTIIALLERFYDPDSGTITLDGVDIKDLNVRWLRRQMGLPTGKKARRRKKRSPPPRRPRTRTSSSRRCRRASTVAGERGAQLSGGQKQRVAIARAVLRDPRILLLDEATSALDAESERAVQEALDWAAVGRTTVVVAHRLSTIRGADVIAVLRNGEVVAQGTHQQLMAARYGAYGALVELRMRSERAGVSSSA</sequence>
<comment type="subcellular location">
    <subcellularLocation>
        <location evidence="1">Membrane</location>
        <topology evidence="1">Multi-pass membrane protein</topology>
    </subcellularLocation>
</comment>
<dbReference type="Proteomes" id="UP000604825">
    <property type="component" value="Unassembled WGS sequence"/>
</dbReference>
<evidence type="ECO:0000256" key="3">
    <source>
        <dbReference type="ARBA" id="ARBA00022448"/>
    </source>
</evidence>
<keyword evidence="5" id="KW-0547">Nucleotide-binding</keyword>
<evidence type="ECO:0000256" key="5">
    <source>
        <dbReference type="ARBA" id="ARBA00022741"/>
    </source>
</evidence>
<feature type="transmembrane region" description="Helical" evidence="10">
    <location>
        <begin position="342"/>
        <end position="364"/>
    </location>
</feature>
<dbReference type="Pfam" id="PF00005">
    <property type="entry name" value="ABC_tran"/>
    <property type="match status" value="1"/>
</dbReference>
<keyword evidence="4 10" id="KW-0812">Transmembrane</keyword>
<evidence type="ECO:0000256" key="9">
    <source>
        <dbReference type="SAM" id="MobiDB-lite"/>
    </source>
</evidence>
<keyword evidence="8 10" id="KW-0472">Membrane</keyword>
<evidence type="ECO:0000256" key="7">
    <source>
        <dbReference type="ARBA" id="ARBA00022989"/>
    </source>
</evidence>
<dbReference type="GO" id="GO:0005524">
    <property type="term" value="F:ATP binding"/>
    <property type="evidence" value="ECO:0007669"/>
    <property type="project" value="UniProtKB-KW"/>
</dbReference>
<proteinExistence type="inferred from homology"/>
<reference evidence="13" key="1">
    <citation type="submission" date="2020-10" db="EMBL/GenBank/DDBJ databases">
        <authorList>
            <person name="Han B."/>
            <person name="Lu T."/>
            <person name="Zhao Q."/>
            <person name="Huang X."/>
            <person name="Zhao Y."/>
        </authorList>
    </citation>
    <scope>NUCLEOTIDE SEQUENCE</scope>
</reference>
<dbReference type="InterPro" id="IPR039421">
    <property type="entry name" value="Type_1_exporter"/>
</dbReference>
<dbReference type="InterPro" id="IPR027417">
    <property type="entry name" value="P-loop_NTPase"/>
</dbReference>
<feature type="region of interest" description="Disordered" evidence="9">
    <location>
        <begin position="1"/>
        <end position="23"/>
    </location>
</feature>
<evidence type="ECO:0000256" key="10">
    <source>
        <dbReference type="SAM" id="Phobius"/>
    </source>
</evidence>
<dbReference type="PROSITE" id="PS00211">
    <property type="entry name" value="ABC_TRANSPORTER_1"/>
    <property type="match status" value="1"/>
</dbReference>
<dbReference type="InterPro" id="IPR003593">
    <property type="entry name" value="AAA+_ATPase"/>
</dbReference>
<dbReference type="GO" id="GO:0016887">
    <property type="term" value="F:ATP hydrolysis activity"/>
    <property type="evidence" value="ECO:0007669"/>
    <property type="project" value="InterPro"/>
</dbReference>
<evidence type="ECO:0000256" key="1">
    <source>
        <dbReference type="ARBA" id="ARBA00004141"/>
    </source>
</evidence>
<dbReference type="EMBL" id="CAJGYO010000016">
    <property type="protein sequence ID" value="CAD6271354.1"/>
    <property type="molecule type" value="Genomic_DNA"/>
</dbReference>
<dbReference type="SUPFAM" id="SSF90123">
    <property type="entry name" value="ABC transporter transmembrane region"/>
    <property type="match status" value="1"/>
</dbReference>
<feature type="transmembrane region" description="Helical" evidence="10">
    <location>
        <begin position="444"/>
        <end position="467"/>
    </location>
</feature>
<keyword evidence="3" id="KW-0813">Transport</keyword>
<dbReference type="InterPro" id="IPR036640">
    <property type="entry name" value="ABC1_TM_sf"/>
</dbReference>
<dbReference type="SMART" id="SM00382">
    <property type="entry name" value="AAA"/>
    <property type="match status" value="1"/>
</dbReference>
<comment type="similarity">
    <text evidence="2">Belongs to the ABC transporter superfamily. ABCB family. Multidrug resistance exporter (TC 3.A.1.201) subfamily.</text>
</comment>
<feature type="region of interest" description="Disordered" evidence="9">
    <location>
        <begin position="623"/>
        <end position="666"/>
    </location>
</feature>
<feature type="transmembrane region" description="Helical" evidence="10">
    <location>
        <begin position="261"/>
        <end position="287"/>
    </location>
</feature>
<organism evidence="13 14">
    <name type="scientific">Miscanthus lutarioriparius</name>
    <dbReference type="NCBI Taxonomy" id="422564"/>
    <lineage>
        <taxon>Eukaryota</taxon>
        <taxon>Viridiplantae</taxon>
        <taxon>Streptophyta</taxon>
        <taxon>Embryophyta</taxon>
        <taxon>Tracheophyta</taxon>
        <taxon>Spermatophyta</taxon>
        <taxon>Magnoliopsida</taxon>
        <taxon>Liliopsida</taxon>
        <taxon>Poales</taxon>
        <taxon>Poaceae</taxon>
        <taxon>PACMAD clade</taxon>
        <taxon>Panicoideae</taxon>
        <taxon>Andropogonodae</taxon>
        <taxon>Andropogoneae</taxon>
        <taxon>Saccharinae</taxon>
        <taxon>Miscanthus</taxon>
    </lineage>
</organism>
<feature type="domain" description="ABC transporter" evidence="11">
    <location>
        <begin position="543"/>
        <end position="763"/>
    </location>
</feature>
<dbReference type="PROSITE" id="PS50929">
    <property type="entry name" value="ABC_TM1F"/>
    <property type="match status" value="1"/>
</dbReference>
<evidence type="ECO:0000313" key="13">
    <source>
        <dbReference type="EMBL" id="CAD6271354.1"/>
    </source>
</evidence>